<reference evidence="3" key="1">
    <citation type="journal article" date="2013" name="Genome Announc.">
        <title>Draft genome sequence of Botrytis cinerea BcDW1, inoculum for noble rot of grape berries.</title>
        <authorList>
            <person name="Blanco-Ulate B."/>
            <person name="Allen G."/>
            <person name="Powell A.L."/>
            <person name="Cantu D."/>
        </authorList>
    </citation>
    <scope>NUCLEOTIDE SEQUENCE [LARGE SCALE GENOMIC DNA]</scope>
    <source>
        <strain evidence="3">BcDW1</strain>
    </source>
</reference>
<dbReference type="Proteomes" id="UP000012045">
    <property type="component" value="Unassembled WGS sequence"/>
</dbReference>
<accession>M7TVT9</accession>
<dbReference type="AlphaFoldDB" id="M7TVT9"/>
<dbReference type="EMBL" id="KB707909">
    <property type="protein sequence ID" value="EMR85344.1"/>
    <property type="molecule type" value="Genomic_DNA"/>
</dbReference>
<organism evidence="2 3">
    <name type="scientific">Botryotinia fuckeliana (strain BcDW1)</name>
    <name type="common">Noble rot fungus</name>
    <name type="synonym">Botrytis cinerea</name>
    <dbReference type="NCBI Taxonomy" id="1290391"/>
    <lineage>
        <taxon>Eukaryota</taxon>
        <taxon>Fungi</taxon>
        <taxon>Dikarya</taxon>
        <taxon>Ascomycota</taxon>
        <taxon>Pezizomycotina</taxon>
        <taxon>Leotiomycetes</taxon>
        <taxon>Helotiales</taxon>
        <taxon>Sclerotiniaceae</taxon>
        <taxon>Botrytis</taxon>
    </lineage>
</organism>
<feature type="compositionally biased region" description="Polar residues" evidence="1">
    <location>
        <begin position="1"/>
        <end position="32"/>
    </location>
</feature>
<protein>
    <submittedName>
        <fullName evidence="2">Uncharacterized protein</fullName>
    </submittedName>
</protein>
<sequence>MLSLTPSQCAESNSESSFLNAVSPSPSASPTNFDAAADKYTLAAYRPPKQILKARPGKCTSRTREQENINHD</sequence>
<feature type="region of interest" description="Disordered" evidence="1">
    <location>
        <begin position="1"/>
        <end position="33"/>
    </location>
</feature>
<proteinExistence type="predicted"/>
<dbReference type="HOGENOM" id="CLU_2721893_0_0_1"/>
<evidence type="ECO:0000313" key="2">
    <source>
        <dbReference type="EMBL" id="EMR85344.1"/>
    </source>
</evidence>
<gene>
    <name evidence="2" type="ORF">BcDW1_6022</name>
</gene>
<evidence type="ECO:0000313" key="3">
    <source>
        <dbReference type="Proteomes" id="UP000012045"/>
    </source>
</evidence>
<evidence type="ECO:0000256" key="1">
    <source>
        <dbReference type="SAM" id="MobiDB-lite"/>
    </source>
</evidence>
<name>M7TVT9_BOTF1</name>
<feature type="compositionally biased region" description="Basic and acidic residues" evidence="1">
    <location>
        <begin position="62"/>
        <end position="72"/>
    </location>
</feature>
<feature type="region of interest" description="Disordered" evidence="1">
    <location>
        <begin position="51"/>
        <end position="72"/>
    </location>
</feature>